<evidence type="ECO:0000313" key="7">
    <source>
        <dbReference type="EMBL" id="TPR12408.1"/>
    </source>
</evidence>
<evidence type="ECO:0000313" key="8">
    <source>
        <dbReference type="Proteomes" id="UP000767392"/>
    </source>
</evidence>
<proteinExistence type="inferred from homology"/>
<evidence type="ECO:0000256" key="3">
    <source>
        <dbReference type="ARBA" id="ARBA00022989"/>
    </source>
</evidence>
<dbReference type="NCBIfam" id="TIGR01593">
    <property type="entry name" value="holin_tox_secr"/>
    <property type="match status" value="1"/>
</dbReference>
<comment type="subcellular location">
    <subcellularLocation>
        <location evidence="1">Membrane</location>
        <topology evidence="1">Multi-pass membrane protein</topology>
    </subcellularLocation>
</comment>
<evidence type="ECO:0000256" key="4">
    <source>
        <dbReference type="ARBA" id="ARBA00023136"/>
    </source>
</evidence>
<evidence type="ECO:0000256" key="5">
    <source>
        <dbReference type="ARBA" id="ARBA00023600"/>
    </source>
</evidence>
<dbReference type="InterPro" id="IPR006480">
    <property type="entry name" value="Phage_holin_4_1"/>
</dbReference>
<feature type="transmembrane region" description="Helical" evidence="6">
    <location>
        <begin position="52"/>
        <end position="69"/>
    </location>
</feature>
<evidence type="ECO:0000256" key="2">
    <source>
        <dbReference type="ARBA" id="ARBA00022692"/>
    </source>
</evidence>
<feature type="transmembrane region" description="Helical" evidence="6">
    <location>
        <begin position="20"/>
        <end position="40"/>
    </location>
</feature>
<keyword evidence="2 6" id="KW-0812">Transmembrane</keyword>
<evidence type="ECO:0000256" key="6">
    <source>
        <dbReference type="SAM" id="Phobius"/>
    </source>
</evidence>
<gene>
    <name evidence="7" type="ORF">DY048_07610</name>
</gene>
<keyword evidence="4 6" id="KW-0472">Membrane</keyword>
<organism evidence="7 8">
    <name type="scientific">Apilactobacillus timberlakei</name>
    <dbReference type="NCBI Taxonomy" id="2008380"/>
    <lineage>
        <taxon>Bacteria</taxon>
        <taxon>Bacillati</taxon>
        <taxon>Bacillota</taxon>
        <taxon>Bacilli</taxon>
        <taxon>Lactobacillales</taxon>
        <taxon>Lactobacillaceae</taxon>
        <taxon>Apilactobacillus</taxon>
    </lineage>
</organism>
<comment type="similarity">
    <text evidence="5">Belongs to the bacteriophage holin family. Cp-1 holin subfamily.</text>
</comment>
<dbReference type="RefSeq" id="WP_105988414.1">
    <property type="nucleotide sequence ID" value="NZ_QUAM01000008.1"/>
</dbReference>
<protein>
    <recommendedName>
        <fullName evidence="9">Holin</fullName>
    </recommendedName>
</protein>
<keyword evidence="3 6" id="KW-1133">Transmembrane helix</keyword>
<evidence type="ECO:0000256" key="1">
    <source>
        <dbReference type="ARBA" id="ARBA00004141"/>
    </source>
</evidence>
<sequence length="130" mass="14864">MHIIHGMLMYLFDDNGLHIVRWYLIMVMLDTLLGTVRSAMKSHLRSRTYLKGIYIKLLSITGIIVANGLDDMLVNYMKINVGFDVSDMFAVALVGYEALSILENMHQMGIFTGKLQDILDKFFDDSKPEK</sequence>
<reference evidence="7 8" key="1">
    <citation type="submission" date="2018-08" db="EMBL/GenBank/DDBJ databases">
        <title>Comparative genomics of wild bee and flower associated Lactobacillus reveals potential adaptation to the bee host.</title>
        <authorList>
            <person name="Vuong H.Q."/>
            <person name="Mcfrederick Q.S."/>
        </authorList>
    </citation>
    <scope>NUCLEOTIDE SEQUENCE [LARGE SCALE GENOMIC DNA]</scope>
    <source>
        <strain evidence="7 8">HV_04</strain>
    </source>
</reference>
<dbReference type="EMBL" id="QUAM01000008">
    <property type="protein sequence ID" value="TPR12408.1"/>
    <property type="molecule type" value="Genomic_DNA"/>
</dbReference>
<evidence type="ECO:0008006" key="9">
    <source>
        <dbReference type="Google" id="ProtNLM"/>
    </source>
</evidence>
<dbReference type="Pfam" id="PF05105">
    <property type="entry name" value="Phage_holin_4_1"/>
    <property type="match status" value="1"/>
</dbReference>
<name>A0ABY2YRD0_9LACO</name>
<comment type="caution">
    <text evidence="7">The sequence shown here is derived from an EMBL/GenBank/DDBJ whole genome shotgun (WGS) entry which is preliminary data.</text>
</comment>
<keyword evidence="8" id="KW-1185">Reference proteome</keyword>
<accession>A0ABY2YRD0</accession>
<dbReference type="Proteomes" id="UP000767392">
    <property type="component" value="Unassembled WGS sequence"/>
</dbReference>